<dbReference type="AlphaFoldDB" id="A0A830D1W1"/>
<proteinExistence type="predicted"/>
<accession>A0A830D1W1</accession>
<reference evidence="1" key="1">
    <citation type="submission" date="2020-07" db="EMBL/GenBank/DDBJ databases">
        <title>Ethylene signaling mediates host invasion by parasitic plants.</title>
        <authorList>
            <person name="Yoshida S."/>
        </authorList>
    </citation>
    <scope>NUCLEOTIDE SEQUENCE</scope>
    <source>
        <strain evidence="1">Okayama</strain>
    </source>
</reference>
<name>A0A830D1W1_9LAMI</name>
<evidence type="ECO:0000313" key="1">
    <source>
        <dbReference type="EMBL" id="GFQ04633.1"/>
    </source>
</evidence>
<comment type="caution">
    <text evidence="1">The sequence shown here is derived from an EMBL/GenBank/DDBJ whole genome shotgun (WGS) entry which is preliminary data.</text>
</comment>
<evidence type="ECO:0000313" key="2">
    <source>
        <dbReference type="Proteomes" id="UP000653305"/>
    </source>
</evidence>
<dbReference type="EMBL" id="BMAC01000960">
    <property type="protein sequence ID" value="GFQ04633.1"/>
    <property type="molecule type" value="Genomic_DNA"/>
</dbReference>
<gene>
    <name evidence="1" type="ORF">PHJA_002607300</name>
</gene>
<sequence length="113" mass="12155">MITPSDFPLKFYTAVSSSIRDRSRDIMTVVAALAAMLLGAGCGLSPPLPCTSCTSSSLAAAAAPALTSTIMTRLTMMPTMTSPVLRSFLTCQSLRCPGRSRMTSRSQRHRLRR</sequence>
<keyword evidence="2" id="KW-1185">Reference proteome</keyword>
<dbReference type="Proteomes" id="UP000653305">
    <property type="component" value="Unassembled WGS sequence"/>
</dbReference>
<organism evidence="1 2">
    <name type="scientific">Phtheirospermum japonicum</name>
    <dbReference type="NCBI Taxonomy" id="374723"/>
    <lineage>
        <taxon>Eukaryota</taxon>
        <taxon>Viridiplantae</taxon>
        <taxon>Streptophyta</taxon>
        <taxon>Embryophyta</taxon>
        <taxon>Tracheophyta</taxon>
        <taxon>Spermatophyta</taxon>
        <taxon>Magnoliopsida</taxon>
        <taxon>eudicotyledons</taxon>
        <taxon>Gunneridae</taxon>
        <taxon>Pentapetalae</taxon>
        <taxon>asterids</taxon>
        <taxon>lamiids</taxon>
        <taxon>Lamiales</taxon>
        <taxon>Orobanchaceae</taxon>
        <taxon>Orobanchaceae incertae sedis</taxon>
        <taxon>Phtheirospermum</taxon>
    </lineage>
</organism>
<protein>
    <submittedName>
        <fullName evidence="1">Uncharacterized protein</fullName>
    </submittedName>
</protein>